<comment type="caution">
    <text evidence="12">The sequence shown here is derived from an EMBL/GenBank/DDBJ whole genome shotgun (WGS) entry which is preliminary data.</text>
</comment>
<keyword evidence="13" id="KW-1185">Reference proteome</keyword>
<protein>
    <recommendedName>
        <fullName evidence="8">Carbamoyltransferase</fullName>
        <ecNumber evidence="8">6.2.-.-</ecNumber>
    </recommendedName>
</protein>
<dbReference type="RefSeq" id="WP_187467154.1">
    <property type="nucleotide sequence ID" value="NZ_JACSIT010000118.1"/>
</dbReference>
<dbReference type="GO" id="GO:0016874">
    <property type="term" value="F:ligase activity"/>
    <property type="evidence" value="ECO:0007669"/>
    <property type="project" value="UniProtKB-UniRule"/>
</dbReference>
<dbReference type="InterPro" id="IPR051060">
    <property type="entry name" value="Carbamoyltrans_HypF-like"/>
</dbReference>
<organism evidence="12 13">
    <name type="scientific">Neolewinella lacunae</name>
    <dbReference type="NCBI Taxonomy" id="1517758"/>
    <lineage>
        <taxon>Bacteria</taxon>
        <taxon>Pseudomonadati</taxon>
        <taxon>Bacteroidota</taxon>
        <taxon>Saprospiria</taxon>
        <taxon>Saprospirales</taxon>
        <taxon>Lewinellaceae</taxon>
        <taxon>Neolewinella</taxon>
    </lineage>
</organism>
<comment type="similarity">
    <text evidence="2 8">Belongs to the carbamoyltransferase HypF family.</text>
</comment>
<dbReference type="Pfam" id="PF00708">
    <property type="entry name" value="Acylphosphatase"/>
    <property type="match status" value="1"/>
</dbReference>
<dbReference type="PANTHER" id="PTHR42959">
    <property type="entry name" value="CARBAMOYLTRANSFERASE"/>
    <property type="match status" value="1"/>
</dbReference>
<dbReference type="Gene3D" id="3.30.420.360">
    <property type="match status" value="1"/>
</dbReference>
<keyword evidence="6" id="KW-0862">Zinc</keyword>
<feature type="active site" evidence="9">
    <location>
        <position position="36"/>
    </location>
</feature>
<dbReference type="InterPro" id="IPR001792">
    <property type="entry name" value="Acylphosphatase-like_dom"/>
</dbReference>
<evidence type="ECO:0000256" key="7">
    <source>
        <dbReference type="ARBA" id="ARBA00048220"/>
    </source>
</evidence>
<dbReference type="Proteomes" id="UP000650081">
    <property type="component" value="Unassembled WGS sequence"/>
</dbReference>
<sequence>MKTWELHISGRVQGVGFRPTVYRLACASGLAGEVSNGPAGLRVYFNAPEFQARQFQHHLLANLPPRALVTAHTLQATAWREFPDFSITDSTAKGKPDLLVAPDFAICSDCREELHQSQNRRFRYPFTTCTNCGPRYAITTALPYDRERTTVAPFAMCPSCRAEYADPTNRRHFSQTNSCPDCGITLTLLGPGGARTQDAVLVVGARLLRQGRIVAVKGIAGYLLCCDALHAPAVEELRRRKQRPDKPFAVLFPDLPAVQPYARVSPLAAAELSGPAAPIVLLPKHLGTAAFPPCSDSAYVGAMLPSSPLLTLLSHDFGGPLVATSANLSGEPILTDGQEDQVLQLADFVLTHDLAIAQAQDDSLVRFTEDFGQRIVLRRGRGLAPALAPPAAQPVGPDLLACGADLKSAVALRANGRIFVTSFLGDLADFGSHQRFSSTLVQSQALLDARPTAVLTDLHPAYFSHALGQEYAEKHGLNLHRVQHHEAHFAALLGEHDLLDTAHEILGVVWDGTGLGHDGHVWGGEFFRFDQRGFRRVAHLAYVPHLGGDQMSRDLRYAALAFAGHLPPAEDVLRTKLGTLPFNNLWHLRARAKLRTSSVGRLFDAVACLLGLMEQQTYEGQAAALLEQAAREGLAREPNLLPYDQPELWENLLADLPYRAPTVIAARFHLTLVDWVKEIAEAQKVRAIGFSGGVFQNALLLDLLRARLPEYQLYFHQQLSPNDENIAYGQIIHYALTQRTRCAAGQNQENYVLSYPG</sequence>
<evidence type="ECO:0000256" key="9">
    <source>
        <dbReference type="PROSITE-ProRule" id="PRU00520"/>
    </source>
</evidence>
<dbReference type="InterPro" id="IPR041440">
    <property type="entry name" value="HypF_C"/>
</dbReference>
<dbReference type="InterPro" id="IPR017968">
    <property type="entry name" value="Acylphosphatase_CS"/>
</dbReference>
<evidence type="ECO:0000313" key="12">
    <source>
        <dbReference type="EMBL" id="MBC6995104.1"/>
    </source>
</evidence>
<feature type="domain" description="Acylphosphatase-like" evidence="10">
    <location>
        <begin position="3"/>
        <end position="89"/>
    </location>
</feature>
<dbReference type="Pfam" id="PF01300">
    <property type="entry name" value="Sua5_yciO_yrdC"/>
    <property type="match status" value="1"/>
</dbReference>
<dbReference type="GO" id="GO:0003725">
    <property type="term" value="F:double-stranded RNA binding"/>
    <property type="evidence" value="ECO:0007669"/>
    <property type="project" value="InterPro"/>
</dbReference>
<dbReference type="Gene3D" id="3.30.420.40">
    <property type="match status" value="1"/>
</dbReference>
<dbReference type="EMBL" id="JACSIT010000118">
    <property type="protein sequence ID" value="MBC6995104.1"/>
    <property type="molecule type" value="Genomic_DNA"/>
</dbReference>
<dbReference type="EC" id="6.2.-.-" evidence="8"/>
<keyword evidence="5" id="KW-0863">Zinc-finger</keyword>
<dbReference type="InterPro" id="IPR006070">
    <property type="entry name" value="Sua5-like_dom"/>
</dbReference>
<evidence type="ECO:0000256" key="8">
    <source>
        <dbReference type="PIRNR" id="PIRNR006256"/>
    </source>
</evidence>
<dbReference type="NCBIfam" id="TIGR00143">
    <property type="entry name" value="hypF"/>
    <property type="match status" value="1"/>
</dbReference>
<evidence type="ECO:0000256" key="3">
    <source>
        <dbReference type="ARBA" id="ARBA00022598"/>
    </source>
</evidence>
<evidence type="ECO:0000256" key="4">
    <source>
        <dbReference type="ARBA" id="ARBA00022723"/>
    </source>
</evidence>
<comment type="pathway">
    <text evidence="1">Protein modification; [NiFe] hydrogenase maturation.</text>
</comment>
<dbReference type="PROSITE" id="PS51163">
    <property type="entry name" value="YRDC"/>
    <property type="match status" value="1"/>
</dbReference>
<name>A0A923PPI5_9BACT</name>
<feature type="active site" evidence="9">
    <location>
        <position position="18"/>
    </location>
</feature>
<dbReference type="Pfam" id="PF17788">
    <property type="entry name" value="HypF_C"/>
    <property type="match status" value="1"/>
</dbReference>
<evidence type="ECO:0000313" key="13">
    <source>
        <dbReference type="Proteomes" id="UP000650081"/>
    </source>
</evidence>
<dbReference type="Pfam" id="PF22521">
    <property type="entry name" value="HypF_C_2"/>
    <property type="match status" value="1"/>
</dbReference>
<dbReference type="PROSITE" id="PS51160">
    <property type="entry name" value="ACYLPHOSPHATASE_3"/>
    <property type="match status" value="1"/>
</dbReference>
<dbReference type="PANTHER" id="PTHR42959:SF1">
    <property type="entry name" value="CARBAMOYLTRANSFERASE HYPF"/>
    <property type="match status" value="1"/>
</dbReference>
<dbReference type="PIRSF" id="PIRSF006256">
    <property type="entry name" value="CMPcnvr_hdrg_mat"/>
    <property type="match status" value="1"/>
</dbReference>
<reference evidence="12" key="1">
    <citation type="submission" date="2020-08" db="EMBL/GenBank/DDBJ databases">
        <title>Lewinella bacteria from marine environments.</title>
        <authorList>
            <person name="Zhong Y."/>
        </authorList>
    </citation>
    <scope>NUCLEOTIDE SEQUENCE</scope>
    <source>
        <strain evidence="12">KCTC 42187</strain>
    </source>
</reference>
<dbReference type="Gene3D" id="3.30.110.120">
    <property type="match status" value="1"/>
</dbReference>
<dbReference type="GO" id="GO:0016743">
    <property type="term" value="F:carboxyl- or carbamoyltransferase activity"/>
    <property type="evidence" value="ECO:0007669"/>
    <property type="project" value="UniProtKB-UniRule"/>
</dbReference>
<dbReference type="Pfam" id="PF07503">
    <property type="entry name" value="zf-HYPF"/>
    <property type="match status" value="2"/>
</dbReference>
<dbReference type="GO" id="GO:0003998">
    <property type="term" value="F:acylphosphatase activity"/>
    <property type="evidence" value="ECO:0007669"/>
    <property type="project" value="UniProtKB-EC"/>
</dbReference>
<evidence type="ECO:0000256" key="6">
    <source>
        <dbReference type="ARBA" id="ARBA00022833"/>
    </source>
</evidence>
<accession>A0A923PPI5</accession>
<dbReference type="GO" id="GO:0051604">
    <property type="term" value="P:protein maturation"/>
    <property type="evidence" value="ECO:0007669"/>
    <property type="project" value="TreeGrafter"/>
</dbReference>
<evidence type="ECO:0000259" key="11">
    <source>
        <dbReference type="PROSITE" id="PS51163"/>
    </source>
</evidence>
<dbReference type="InterPro" id="IPR017945">
    <property type="entry name" value="DHBP_synth_RibB-like_a/b_dom"/>
</dbReference>
<dbReference type="InterPro" id="IPR011125">
    <property type="entry name" value="Znf_HypF"/>
</dbReference>
<dbReference type="InterPro" id="IPR036046">
    <property type="entry name" value="Acylphosphatase-like_dom_sf"/>
</dbReference>
<gene>
    <name evidence="12" type="primary">hypF</name>
    <name evidence="12" type="ORF">H9S92_13070</name>
</gene>
<dbReference type="SUPFAM" id="SSF55821">
    <property type="entry name" value="YrdC/RibB"/>
    <property type="match status" value="1"/>
</dbReference>
<proteinExistence type="inferred from homology"/>
<keyword evidence="3" id="KW-0436">Ligase</keyword>
<evidence type="ECO:0000256" key="1">
    <source>
        <dbReference type="ARBA" id="ARBA00004711"/>
    </source>
</evidence>
<keyword evidence="4" id="KW-0479">Metal-binding</keyword>
<dbReference type="SUPFAM" id="SSF54975">
    <property type="entry name" value="Acylphosphatase/BLUF domain-like"/>
    <property type="match status" value="1"/>
</dbReference>
<dbReference type="InterPro" id="IPR004421">
    <property type="entry name" value="Carbamoyltransferase_HypF"/>
</dbReference>
<comment type="catalytic activity">
    <reaction evidence="7">
        <text>C-terminal L-cysteinyl-[HypE protein] + carbamoyl phosphate + ATP + H2O = C-terminal S-carboxamide-L-cysteinyl-[HypE protein] + AMP + phosphate + diphosphate + H(+)</text>
        <dbReference type="Rhea" id="RHEA:55636"/>
        <dbReference type="Rhea" id="RHEA-COMP:14247"/>
        <dbReference type="Rhea" id="RHEA-COMP:14392"/>
        <dbReference type="ChEBI" id="CHEBI:15377"/>
        <dbReference type="ChEBI" id="CHEBI:15378"/>
        <dbReference type="ChEBI" id="CHEBI:30616"/>
        <dbReference type="ChEBI" id="CHEBI:33019"/>
        <dbReference type="ChEBI" id="CHEBI:43474"/>
        <dbReference type="ChEBI" id="CHEBI:58228"/>
        <dbReference type="ChEBI" id="CHEBI:76913"/>
        <dbReference type="ChEBI" id="CHEBI:139126"/>
        <dbReference type="ChEBI" id="CHEBI:456215"/>
    </reaction>
</comment>
<evidence type="ECO:0000259" key="10">
    <source>
        <dbReference type="PROSITE" id="PS51160"/>
    </source>
</evidence>
<dbReference type="AlphaFoldDB" id="A0A923PPI5"/>
<evidence type="ECO:0000256" key="2">
    <source>
        <dbReference type="ARBA" id="ARBA00008097"/>
    </source>
</evidence>
<dbReference type="GO" id="GO:0008270">
    <property type="term" value="F:zinc ion binding"/>
    <property type="evidence" value="ECO:0007669"/>
    <property type="project" value="UniProtKB-KW"/>
</dbReference>
<keyword evidence="9" id="KW-0378">Hydrolase</keyword>
<dbReference type="PROSITE" id="PS00150">
    <property type="entry name" value="ACYLPHOSPHATASE_1"/>
    <property type="match status" value="1"/>
</dbReference>
<feature type="domain" description="YrdC-like" evidence="11">
    <location>
        <begin position="198"/>
        <end position="382"/>
    </location>
</feature>
<dbReference type="InterPro" id="IPR055128">
    <property type="entry name" value="HypF_C_2"/>
</dbReference>
<evidence type="ECO:0000256" key="5">
    <source>
        <dbReference type="ARBA" id="ARBA00022771"/>
    </source>
</evidence>
<dbReference type="Gene3D" id="3.90.870.50">
    <property type="match status" value="1"/>
</dbReference>
<comment type="catalytic activity">
    <reaction evidence="9">
        <text>an acyl phosphate + H2O = a carboxylate + phosphate + H(+)</text>
        <dbReference type="Rhea" id="RHEA:14965"/>
        <dbReference type="ChEBI" id="CHEBI:15377"/>
        <dbReference type="ChEBI" id="CHEBI:15378"/>
        <dbReference type="ChEBI" id="CHEBI:29067"/>
        <dbReference type="ChEBI" id="CHEBI:43474"/>
        <dbReference type="ChEBI" id="CHEBI:59918"/>
        <dbReference type="EC" id="3.6.1.7"/>
    </reaction>
</comment>